<evidence type="ECO:0000313" key="4">
    <source>
        <dbReference type="EMBL" id="KAB5538376.1"/>
    </source>
</evidence>
<dbReference type="AlphaFoldDB" id="A0A5N5L8K9"/>
<proteinExistence type="predicted"/>
<sequence length="167" mass="18456">MLHFFYNCTLYPPSLPHIACLQYGTKQSYVFMEGATPEFDWHRYCESAVSALVSDEAVYGDLVQGFGQALQGGFKLIWKQPNGACQSCEASGGFCGYNNGLHRNFFCICANKRHSTNCYGQGALTTVRPEPHYIYVAIGALIFGGSVIAATVFYFTQKKKVGSYKPV</sequence>
<accession>A0A5N5L8K9</accession>
<feature type="domain" description="Wall-associated receptor kinase C-terminal" evidence="3">
    <location>
        <begin position="20"/>
        <end position="111"/>
    </location>
</feature>
<organism evidence="4 5">
    <name type="scientific">Salix brachista</name>
    <dbReference type="NCBI Taxonomy" id="2182728"/>
    <lineage>
        <taxon>Eukaryota</taxon>
        <taxon>Viridiplantae</taxon>
        <taxon>Streptophyta</taxon>
        <taxon>Embryophyta</taxon>
        <taxon>Tracheophyta</taxon>
        <taxon>Spermatophyta</taxon>
        <taxon>Magnoliopsida</taxon>
        <taxon>eudicotyledons</taxon>
        <taxon>Gunneridae</taxon>
        <taxon>Pentapetalae</taxon>
        <taxon>rosids</taxon>
        <taxon>fabids</taxon>
        <taxon>Malpighiales</taxon>
        <taxon>Salicaceae</taxon>
        <taxon>Saliceae</taxon>
        <taxon>Salix</taxon>
    </lineage>
</organism>
<dbReference type="Proteomes" id="UP000326939">
    <property type="component" value="Chromosome 10"/>
</dbReference>
<protein>
    <recommendedName>
        <fullName evidence="3">Wall-associated receptor kinase C-terminal domain-containing protein</fullName>
    </recommendedName>
</protein>
<keyword evidence="2" id="KW-0472">Membrane</keyword>
<dbReference type="EMBL" id="VDCV01000010">
    <property type="protein sequence ID" value="KAB5538376.1"/>
    <property type="molecule type" value="Genomic_DNA"/>
</dbReference>
<dbReference type="PANTHER" id="PTHR33138">
    <property type="entry name" value="OS01G0690200 PROTEIN"/>
    <property type="match status" value="1"/>
</dbReference>
<keyword evidence="2" id="KW-1133">Transmembrane helix</keyword>
<evidence type="ECO:0000256" key="1">
    <source>
        <dbReference type="ARBA" id="ARBA00023180"/>
    </source>
</evidence>
<keyword evidence="2" id="KW-0812">Transmembrane</keyword>
<reference evidence="5" key="1">
    <citation type="journal article" date="2019" name="Gigascience">
        <title>De novo genome assembly of the endangered Acer yangbiense, a plant species with extremely small populations endemic to Yunnan Province, China.</title>
        <authorList>
            <person name="Yang J."/>
            <person name="Wariss H.M."/>
            <person name="Tao L."/>
            <person name="Zhang R."/>
            <person name="Yun Q."/>
            <person name="Hollingsworth P."/>
            <person name="Dao Z."/>
            <person name="Luo G."/>
            <person name="Guo H."/>
            <person name="Ma Y."/>
            <person name="Sun W."/>
        </authorList>
    </citation>
    <scope>NUCLEOTIDE SEQUENCE [LARGE SCALE GENOMIC DNA]</scope>
    <source>
        <strain evidence="5">cv. br00</strain>
    </source>
</reference>
<dbReference type="PANTHER" id="PTHR33138:SF51">
    <property type="entry name" value="WALL-ASSOCIATED RECEPTOR KINASE GALACTURONAN-BINDING DOMAIN-CONTAINING PROTEIN"/>
    <property type="match status" value="1"/>
</dbReference>
<comment type="caution">
    <text evidence="4">The sequence shown here is derived from an EMBL/GenBank/DDBJ whole genome shotgun (WGS) entry which is preliminary data.</text>
</comment>
<keyword evidence="1" id="KW-0325">Glycoprotein</keyword>
<dbReference type="Pfam" id="PF14380">
    <property type="entry name" value="WAK_assoc"/>
    <property type="match status" value="1"/>
</dbReference>
<evidence type="ECO:0000313" key="5">
    <source>
        <dbReference type="Proteomes" id="UP000326939"/>
    </source>
</evidence>
<evidence type="ECO:0000259" key="3">
    <source>
        <dbReference type="Pfam" id="PF14380"/>
    </source>
</evidence>
<name>A0A5N5L8K9_9ROSI</name>
<keyword evidence="5" id="KW-1185">Reference proteome</keyword>
<gene>
    <name evidence="4" type="ORF">DKX38_015909</name>
</gene>
<evidence type="ECO:0000256" key="2">
    <source>
        <dbReference type="SAM" id="Phobius"/>
    </source>
</evidence>
<dbReference type="InterPro" id="IPR032872">
    <property type="entry name" value="WAK_assoc_C"/>
</dbReference>
<feature type="transmembrane region" description="Helical" evidence="2">
    <location>
        <begin position="133"/>
        <end position="155"/>
    </location>
</feature>